<dbReference type="GO" id="GO:0060285">
    <property type="term" value="P:cilium-dependent cell motility"/>
    <property type="evidence" value="ECO:0007669"/>
    <property type="project" value="TreeGrafter"/>
</dbReference>
<proteinExistence type="predicted"/>
<evidence type="ECO:0000256" key="3">
    <source>
        <dbReference type="ARBA" id="ARBA00022490"/>
    </source>
</evidence>
<feature type="non-terminal residue" evidence="8">
    <location>
        <position position="1"/>
    </location>
</feature>
<dbReference type="PANTHER" id="PTHR12086">
    <property type="entry name" value="EF-HAND DOMAIN C-TERMINAL CONTAINING PROTEIN"/>
    <property type="match status" value="1"/>
</dbReference>
<evidence type="ECO:0000256" key="1">
    <source>
        <dbReference type="ARBA" id="ARBA00004138"/>
    </source>
</evidence>
<dbReference type="GO" id="GO:0005930">
    <property type="term" value="C:axoneme"/>
    <property type="evidence" value="ECO:0007669"/>
    <property type="project" value="TreeGrafter"/>
</dbReference>
<feature type="domain" description="DM10" evidence="7">
    <location>
        <begin position="1"/>
        <end position="95"/>
    </location>
</feature>
<evidence type="ECO:0000313" key="8">
    <source>
        <dbReference type="EMBL" id="CRZ12174.1"/>
    </source>
</evidence>
<dbReference type="Gene3D" id="2.30.29.170">
    <property type="match status" value="2"/>
</dbReference>
<dbReference type="AlphaFoldDB" id="A0A0H5RTV9"/>
<evidence type="ECO:0000256" key="5">
    <source>
        <dbReference type="ARBA" id="ARBA00023212"/>
    </source>
</evidence>
<evidence type="ECO:0000256" key="4">
    <source>
        <dbReference type="ARBA" id="ARBA00022737"/>
    </source>
</evidence>
<dbReference type="InterPro" id="IPR006602">
    <property type="entry name" value="DM10_dom"/>
</dbReference>
<protein>
    <recommendedName>
        <fullName evidence="7">DM10 domain-containing protein</fullName>
    </recommendedName>
</protein>
<evidence type="ECO:0000256" key="2">
    <source>
        <dbReference type="ARBA" id="ARBA00004245"/>
    </source>
</evidence>
<dbReference type="EMBL" id="HACM01011732">
    <property type="protein sequence ID" value="CRZ12174.1"/>
    <property type="molecule type" value="Transcribed_RNA"/>
</dbReference>
<evidence type="ECO:0000256" key="6">
    <source>
        <dbReference type="ARBA" id="ARBA00023273"/>
    </source>
</evidence>
<dbReference type="GO" id="GO:0000281">
    <property type="term" value="P:mitotic cytokinesis"/>
    <property type="evidence" value="ECO:0007669"/>
    <property type="project" value="TreeGrafter"/>
</dbReference>
<organism evidence="8">
    <name type="scientific">Spongospora subterranea</name>
    <dbReference type="NCBI Taxonomy" id="70186"/>
    <lineage>
        <taxon>Eukaryota</taxon>
        <taxon>Sar</taxon>
        <taxon>Rhizaria</taxon>
        <taxon>Endomyxa</taxon>
        <taxon>Phytomyxea</taxon>
        <taxon>Plasmodiophorida</taxon>
        <taxon>Plasmodiophoridae</taxon>
        <taxon>Spongospora</taxon>
    </lineage>
</organism>
<dbReference type="PANTHER" id="PTHR12086:SF9">
    <property type="entry name" value="EF-HAND DOMAIN-CONTAINING PROTEIN 1"/>
    <property type="match status" value="1"/>
</dbReference>
<dbReference type="Pfam" id="PF06565">
    <property type="entry name" value="DM10_dom"/>
    <property type="match status" value="2"/>
</dbReference>
<dbReference type="SMART" id="SM00676">
    <property type="entry name" value="DM10"/>
    <property type="match status" value="2"/>
</dbReference>
<accession>A0A0H5RTV9</accession>
<reference evidence="8" key="1">
    <citation type="submission" date="2015-04" db="EMBL/GenBank/DDBJ databases">
        <title>The genome sequence of the plant pathogenic Rhizarian Plasmodiophora brassicae reveals insights in its biotrophic life cycle and the origin of chitin synthesis.</title>
        <authorList>
            <person name="Schwelm A."/>
            <person name="Fogelqvist J."/>
            <person name="Knaust A."/>
            <person name="Julke S."/>
            <person name="Lilja T."/>
            <person name="Dhandapani V."/>
            <person name="Bonilla-Rosso G."/>
            <person name="Karlsson M."/>
            <person name="Shevchenko A."/>
            <person name="Choi S.R."/>
            <person name="Kim H.G."/>
            <person name="Park J.Y."/>
            <person name="Lim Y.P."/>
            <person name="Ludwig-Muller J."/>
            <person name="Dixelius C."/>
        </authorList>
    </citation>
    <scope>NUCLEOTIDE SEQUENCE</scope>
    <source>
        <tissue evidence="8">Potato root galls</tissue>
    </source>
</reference>
<sequence>FIVHFFRADGSLEVLEVRQANSGRDPFPALLKRVRLPRNVTFSNQAQIGSDGVGDGEDFYNETDFRIGTTISVFGRNLLIIDMDTYTRDFYRKHFGLSESELVGLTADQEGVNHLEGFSAVDDAGEVTGYESHPIAFDALPLRFEAILNSRRPEDHERRFVVTFYKEDSTVSIFEGKVRNSGFVGGKFLDRTHLADLNTTQFYVGSEIRLNGFPFRLVGADAFTLGFMEMHADLFPASDFGRILRRLHDGLPNNGVQGFLNDLRHHAKPEIGLQAFHQCICRAGLDLSLHECLTLSRKFRPQSSDGTFTLGNIEGLFQSQR</sequence>
<feature type="domain" description="DM10" evidence="7">
    <location>
        <begin position="138"/>
        <end position="232"/>
    </location>
</feature>
<dbReference type="InterPro" id="IPR040193">
    <property type="entry name" value="EFHC1/EFHC2/EFHB"/>
</dbReference>
<comment type="subcellular location">
    <subcellularLocation>
        <location evidence="1">Cell projection</location>
        <location evidence="1">Cilium</location>
    </subcellularLocation>
    <subcellularLocation>
        <location evidence="2">Cytoplasm</location>
        <location evidence="2">Cytoskeleton</location>
    </subcellularLocation>
</comment>
<evidence type="ECO:0000259" key="7">
    <source>
        <dbReference type="PROSITE" id="PS51336"/>
    </source>
</evidence>
<dbReference type="GO" id="GO:0043014">
    <property type="term" value="F:alpha-tubulin binding"/>
    <property type="evidence" value="ECO:0007669"/>
    <property type="project" value="TreeGrafter"/>
</dbReference>
<keyword evidence="6" id="KW-0966">Cell projection</keyword>
<keyword evidence="4" id="KW-0677">Repeat</keyword>
<dbReference type="GO" id="GO:0072686">
    <property type="term" value="C:mitotic spindle"/>
    <property type="evidence" value="ECO:0007669"/>
    <property type="project" value="TreeGrafter"/>
</dbReference>
<keyword evidence="3" id="KW-0963">Cytoplasm</keyword>
<keyword evidence="5" id="KW-0206">Cytoskeleton</keyword>
<dbReference type="GO" id="GO:0007052">
    <property type="term" value="P:mitotic spindle organization"/>
    <property type="evidence" value="ECO:0007669"/>
    <property type="project" value="TreeGrafter"/>
</dbReference>
<dbReference type="PROSITE" id="PS51336">
    <property type="entry name" value="DM10"/>
    <property type="match status" value="2"/>
</dbReference>
<name>A0A0H5RTV9_9EUKA</name>